<keyword evidence="3" id="KW-1185">Reference proteome</keyword>
<name>A0A7X1Y3W3_9PSED</name>
<dbReference type="InterPro" id="IPR010982">
    <property type="entry name" value="Lambda_DNA-bd_dom_sf"/>
</dbReference>
<dbReference type="InterPro" id="IPR010744">
    <property type="entry name" value="Phage_CI_N"/>
</dbReference>
<evidence type="ECO:0000313" key="2">
    <source>
        <dbReference type="EMBL" id="MQU29813.1"/>
    </source>
</evidence>
<dbReference type="GO" id="GO:0045892">
    <property type="term" value="P:negative regulation of DNA-templated transcription"/>
    <property type="evidence" value="ECO:0007669"/>
    <property type="project" value="InterPro"/>
</dbReference>
<proteinExistence type="predicted"/>
<dbReference type="GO" id="GO:0003677">
    <property type="term" value="F:DNA binding"/>
    <property type="evidence" value="ECO:0007669"/>
    <property type="project" value="InterPro"/>
</dbReference>
<accession>A0A7X1Y3W3</accession>
<organism evidence="2 3">
    <name type="scientific">Pseudomonas helleri</name>
    <dbReference type="NCBI Taxonomy" id="1608996"/>
    <lineage>
        <taxon>Bacteria</taxon>
        <taxon>Pseudomonadati</taxon>
        <taxon>Pseudomonadota</taxon>
        <taxon>Gammaproteobacteria</taxon>
        <taxon>Pseudomonadales</taxon>
        <taxon>Pseudomonadaceae</taxon>
        <taxon>Pseudomonas</taxon>
    </lineage>
</organism>
<comment type="caution">
    <text evidence="2">The sequence shown here is derived from an EMBL/GenBank/DDBJ whole genome shotgun (WGS) entry which is preliminary data.</text>
</comment>
<reference evidence="2 3" key="1">
    <citation type="submission" date="2019-10" db="EMBL/GenBank/DDBJ databases">
        <title>Evaluation of single-gene subtyping targets for Pseudomonas.</title>
        <authorList>
            <person name="Reichler S.J."/>
            <person name="Orsi R.H."/>
            <person name="Wiedmann M."/>
            <person name="Martin N.H."/>
            <person name="Murphy S.I."/>
        </authorList>
    </citation>
    <scope>NUCLEOTIDE SEQUENCE [LARGE SCALE GENOMIC DNA]</scope>
    <source>
        <strain evidence="2 3">FSL R10-2107</strain>
    </source>
</reference>
<evidence type="ECO:0000313" key="3">
    <source>
        <dbReference type="Proteomes" id="UP000470186"/>
    </source>
</evidence>
<dbReference type="RefSeq" id="WP_153350338.1">
    <property type="nucleotide sequence ID" value="NZ_WIVX01000001.1"/>
</dbReference>
<sequence>MGNKSAGAVLDRLQIVYEVKNDSQLCDSIDTPRATLGNWRNRDSVPYSLCVSVAESKGISLDWLLTGEGAMHRGTDEVRSVEPVNSPKEEAILALFRSLDENGQRDIQSAAEEKKRLRDMAQQLTEITAMLNDNKRQA</sequence>
<gene>
    <name evidence="2" type="ORF">GHO30_00120</name>
</gene>
<dbReference type="EMBL" id="WIVX01000001">
    <property type="protein sequence ID" value="MQU29813.1"/>
    <property type="molecule type" value="Genomic_DNA"/>
</dbReference>
<dbReference type="AlphaFoldDB" id="A0A7X1Y3W3"/>
<protein>
    <submittedName>
        <fullName evidence="2">Phage repressor protein</fullName>
    </submittedName>
</protein>
<dbReference type="Proteomes" id="UP000470186">
    <property type="component" value="Unassembled WGS sequence"/>
</dbReference>
<dbReference type="Pfam" id="PF07022">
    <property type="entry name" value="Phage_CI_repr"/>
    <property type="match status" value="1"/>
</dbReference>
<evidence type="ECO:0000259" key="1">
    <source>
        <dbReference type="Pfam" id="PF07022"/>
    </source>
</evidence>
<feature type="domain" description="Bacteriophage CI repressor N-terminal" evidence="1">
    <location>
        <begin position="8"/>
        <end position="71"/>
    </location>
</feature>
<dbReference type="Gene3D" id="1.10.260.40">
    <property type="entry name" value="lambda repressor-like DNA-binding domains"/>
    <property type="match status" value="1"/>
</dbReference>